<reference evidence="2" key="1">
    <citation type="submission" date="2020-08" db="EMBL/GenBank/DDBJ databases">
        <authorList>
            <person name="Shumante A."/>
            <person name="Zimin A.V."/>
            <person name="Puiu D."/>
            <person name="Salzberg S.L."/>
        </authorList>
    </citation>
    <scope>NUCLEOTIDE SEQUENCE</scope>
    <source>
        <strain evidence="2">WC2-LM</strain>
        <tissue evidence="2">Liver</tissue>
    </source>
</reference>
<organism evidence="2 3">
    <name type="scientific">Marmota monax</name>
    <name type="common">Woodchuck</name>
    <dbReference type="NCBI Taxonomy" id="9995"/>
    <lineage>
        <taxon>Eukaryota</taxon>
        <taxon>Metazoa</taxon>
        <taxon>Chordata</taxon>
        <taxon>Craniata</taxon>
        <taxon>Vertebrata</taxon>
        <taxon>Euteleostomi</taxon>
        <taxon>Mammalia</taxon>
        <taxon>Eutheria</taxon>
        <taxon>Euarchontoglires</taxon>
        <taxon>Glires</taxon>
        <taxon>Rodentia</taxon>
        <taxon>Sciuromorpha</taxon>
        <taxon>Sciuridae</taxon>
        <taxon>Xerinae</taxon>
        <taxon>Marmotini</taxon>
        <taxon>Marmota</taxon>
    </lineage>
</organism>
<dbReference type="Proteomes" id="UP000662637">
    <property type="component" value="Unassembled WGS sequence"/>
</dbReference>
<evidence type="ECO:0000313" key="3">
    <source>
        <dbReference type="Proteomes" id="UP000662637"/>
    </source>
</evidence>
<feature type="compositionally biased region" description="Polar residues" evidence="1">
    <location>
        <begin position="88"/>
        <end position="99"/>
    </location>
</feature>
<feature type="region of interest" description="Disordered" evidence="1">
    <location>
        <begin position="1"/>
        <end position="20"/>
    </location>
</feature>
<dbReference type="AlphaFoldDB" id="A0A834Q3Q3"/>
<protein>
    <submittedName>
        <fullName evidence="2">Uncharacterized protein</fullName>
    </submittedName>
</protein>
<feature type="region of interest" description="Disordered" evidence="1">
    <location>
        <begin position="79"/>
        <end position="107"/>
    </location>
</feature>
<proteinExistence type="predicted"/>
<sequence length="107" mass="12035">MPPPPELTFPVNAEDIDQQKEKPLEDISYLLMGSEQQPEQLPQNVLAVCSVFPCVLLGHLASPTLLCWYQVPNQPCAWPHMPRHSGHSQHLSWEQQEPSLTADPGEE</sequence>
<evidence type="ECO:0000256" key="1">
    <source>
        <dbReference type="SAM" id="MobiDB-lite"/>
    </source>
</evidence>
<dbReference type="EMBL" id="WJEC01007161">
    <property type="protein sequence ID" value="KAF7470495.1"/>
    <property type="molecule type" value="Genomic_DNA"/>
</dbReference>
<evidence type="ECO:0000313" key="2">
    <source>
        <dbReference type="EMBL" id="KAF7470495.1"/>
    </source>
</evidence>
<name>A0A834Q3Q3_MARMO</name>
<accession>A0A834Q3Q3</accession>
<gene>
    <name evidence="2" type="ORF">GHT09_018125</name>
</gene>
<comment type="caution">
    <text evidence="2">The sequence shown here is derived from an EMBL/GenBank/DDBJ whole genome shotgun (WGS) entry which is preliminary data.</text>
</comment>